<evidence type="ECO:0008006" key="3">
    <source>
        <dbReference type="Google" id="ProtNLM"/>
    </source>
</evidence>
<proteinExistence type="predicted"/>
<dbReference type="EMBL" id="BAAATD010000001">
    <property type="protein sequence ID" value="GAA2575202.1"/>
    <property type="molecule type" value="Genomic_DNA"/>
</dbReference>
<comment type="caution">
    <text evidence="1">The sequence shown here is derived from an EMBL/GenBank/DDBJ whole genome shotgun (WGS) entry which is preliminary data.</text>
</comment>
<evidence type="ECO:0000313" key="1">
    <source>
        <dbReference type="EMBL" id="GAA2575202.1"/>
    </source>
</evidence>
<name>A0ABP6BKN6_9ACTN</name>
<sequence length="59" mass="6183">MPGLGGSGVSGRVHPLFDPPLFDPALTVMYPVLPRPAATRKISRMTGLIPVAAERGASR</sequence>
<accession>A0ABP6BKN6</accession>
<organism evidence="1 2">
    <name type="scientific">Actinomadura fulvescens</name>
    <dbReference type="NCBI Taxonomy" id="46160"/>
    <lineage>
        <taxon>Bacteria</taxon>
        <taxon>Bacillati</taxon>
        <taxon>Actinomycetota</taxon>
        <taxon>Actinomycetes</taxon>
        <taxon>Streptosporangiales</taxon>
        <taxon>Thermomonosporaceae</taxon>
        <taxon>Actinomadura</taxon>
    </lineage>
</organism>
<gene>
    <name evidence="1" type="ORF">GCM10010411_04230</name>
</gene>
<reference evidence="2" key="1">
    <citation type="journal article" date="2019" name="Int. J. Syst. Evol. Microbiol.">
        <title>The Global Catalogue of Microorganisms (GCM) 10K type strain sequencing project: providing services to taxonomists for standard genome sequencing and annotation.</title>
        <authorList>
            <consortium name="The Broad Institute Genomics Platform"/>
            <consortium name="The Broad Institute Genome Sequencing Center for Infectious Disease"/>
            <person name="Wu L."/>
            <person name="Ma J."/>
        </authorList>
    </citation>
    <scope>NUCLEOTIDE SEQUENCE [LARGE SCALE GENOMIC DNA]</scope>
    <source>
        <strain evidence="2">JCM 6833</strain>
    </source>
</reference>
<keyword evidence="2" id="KW-1185">Reference proteome</keyword>
<dbReference type="Proteomes" id="UP001501509">
    <property type="component" value="Unassembled WGS sequence"/>
</dbReference>
<evidence type="ECO:0000313" key="2">
    <source>
        <dbReference type="Proteomes" id="UP001501509"/>
    </source>
</evidence>
<protein>
    <recommendedName>
        <fullName evidence="3">LysR family transcriptional regulator</fullName>
    </recommendedName>
</protein>